<dbReference type="GO" id="GO:0004497">
    <property type="term" value="F:monooxygenase activity"/>
    <property type="evidence" value="ECO:0007669"/>
    <property type="project" value="UniProtKB-KW"/>
</dbReference>
<dbReference type="Gene3D" id="3.30.70.2450">
    <property type="match status" value="1"/>
</dbReference>
<keyword evidence="5" id="KW-0560">Oxidoreductase</keyword>
<dbReference type="PRINTS" id="PR00420">
    <property type="entry name" value="RNGMNOXGNASE"/>
</dbReference>
<dbReference type="Gene3D" id="3.50.50.60">
    <property type="entry name" value="FAD/NAD(P)-binding domain"/>
    <property type="match status" value="1"/>
</dbReference>
<evidence type="ECO:0000256" key="2">
    <source>
        <dbReference type="ARBA" id="ARBA00022630"/>
    </source>
</evidence>
<dbReference type="Gene3D" id="3.40.30.120">
    <property type="match status" value="1"/>
</dbReference>
<dbReference type="InterPro" id="IPR036188">
    <property type="entry name" value="FAD/NAD-bd_sf"/>
</dbReference>
<keyword evidence="2" id="KW-0285">Flavoprotein</keyword>
<evidence type="ECO:0000256" key="3">
    <source>
        <dbReference type="ARBA" id="ARBA00022827"/>
    </source>
</evidence>
<name>A0ABS2BM23_9NEIS</name>
<reference evidence="5 6" key="1">
    <citation type="submission" date="2021-01" db="EMBL/GenBank/DDBJ databases">
        <title>Draft Genome Sequence and Polyhydroxyalkanoate Biosynthetic Potential of Jeongeupia naejangsanensis Type Strain DSM 24253.</title>
        <authorList>
            <person name="Turrini P."/>
            <person name="Artuso I."/>
            <person name="Lugli G.A."/>
            <person name="Frangipani E."/>
            <person name="Ventura M."/>
            <person name="Visca P."/>
        </authorList>
    </citation>
    <scope>NUCLEOTIDE SEQUENCE [LARGE SCALE GENOMIC DNA]</scope>
    <source>
        <strain evidence="5 6">DSM 24253</strain>
    </source>
</reference>
<feature type="domain" description="FAD-binding" evidence="4">
    <location>
        <begin position="2"/>
        <end position="333"/>
    </location>
</feature>
<keyword evidence="6" id="KW-1185">Reference proteome</keyword>
<evidence type="ECO:0000256" key="1">
    <source>
        <dbReference type="ARBA" id="ARBA00001974"/>
    </source>
</evidence>
<accession>A0ABS2BM23</accession>
<dbReference type="PANTHER" id="PTHR43004:SF19">
    <property type="entry name" value="BINDING MONOOXYGENASE, PUTATIVE (JCVI)-RELATED"/>
    <property type="match status" value="1"/>
</dbReference>
<organism evidence="5 6">
    <name type="scientific">Jeongeupia naejangsanensis</name>
    <dbReference type="NCBI Taxonomy" id="613195"/>
    <lineage>
        <taxon>Bacteria</taxon>
        <taxon>Pseudomonadati</taxon>
        <taxon>Pseudomonadota</taxon>
        <taxon>Betaproteobacteria</taxon>
        <taxon>Neisseriales</taxon>
        <taxon>Chitinibacteraceae</taxon>
        <taxon>Jeongeupia</taxon>
    </lineage>
</organism>
<dbReference type="SUPFAM" id="SSF51905">
    <property type="entry name" value="FAD/NAD(P)-binding domain"/>
    <property type="match status" value="1"/>
</dbReference>
<dbReference type="Proteomes" id="UP000809431">
    <property type="component" value="Unassembled WGS sequence"/>
</dbReference>
<proteinExistence type="predicted"/>
<sequence length="543" mass="59879">MATAALLRQQGIAVRVIEKNDAPTPFSKAVGVHARTLESMHALGVTEQLLSQGHPMHSFRLVDNGQTIMQAKFTNISSAYSFVVGLPQSCTERTLLARLISLGGRVEWNTRLVSIAQLGDRNDASQAAQVKLQHADGSEEIVSCNWLIGADGSRSAVRELAGIGFPGGDYGKSFILGDVKVDWAGPKYELQFFLSKHGYLLLVPMPNGLHRIIAQTDKLYEDFQGDEKPKATLAELQAIVDRQGPGNMRVHSPEWLTCAPFYHRRADTCLQGRTLLVGDAFHLFSPLGAQGLNTGFQDAFNLAWKLAYVEKGWAPVGLVDSYRDEREAIAKLIATITSKTTDYITATAWHRRMMRRLVTRWFNPTPKVQEQLPRLLAGLMQAYDGAQASPKGLPQAGTRVPHAWIPEGLGYKPLASLIHGNAFTLLLIANRVDTRTLQQLQAFCSQHLPLMPFLKVKLVTREVEAIDVSMPAGVEVIEDRLSSIFEAFDVTERAQVLVRPDGFTAQSSHGWSLDAVTAHFNKAQFAARPARTATREELVSHEA</sequence>
<comment type="caution">
    <text evidence="5">The sequence shown here is derived from an EMBL/GenBank/DDBJ whole genome shotgun (WGS) entry which is preliminary data.</text>
</comment>
<dbReference type="RefSeq" id="WP_203537715.1">
    <property type="nucleotide sequence ID" value="NZ_JAESND010000003.1"/>
</dbReference>
<dbReference type="InterPro" id="IPR002938">
    <property type="entry name" value="FAD-bd"/>
</dbReference>
<protein>
    <submittedName>
        <fullName evidence="5">FAD-dependent monooxygenase</fullName>
    </submittedName>
</protein>
<keyword evidence="3" id="KW-0274">FAD</keyword>
<dbReference type="Pfam" id="PF01494">
    <property type="entry name" value="FAD_binding_3"/>
    <property type="match status" value="1"/>
</dbReference>
<comment type="cofactor">
    <cofactor evidence="1">
        <name>FAD</name>
        <dbReference type="ChEBI" id="CHEBI:57692"/>
    </cofactor>
</comment>
<evidence type="ECO:0000313" key="6">
    <source>
        <dbReference type="Proteomes" id="UP000809431"/>
    </source>
</evidence>
<keyword evidence="5" id="KW-0503">Monooxygenase</keyword>
<evidence type="ECO:0000313" key="5">
    <source>
        <dbReference type="EMBL" id="MBM3115834.1"/>
    </source>
</evidence>
<dbReference type="EMBL" id="JAESND010000003">
    <property type="protein sequence ID" value="MBM3115834.1"/>
    <property type="molecule type" value="Genomic_DNA"/>
</dbReference>
<evidence type="ECO:0000259" key="4">
    <source>
        <dbReference type="Pfam" id="PF01494"/>
    </source>
</evidence>
<dbReference type="PANTHER" id="PTHR43004">
    <property type="entry name" value="TRK SYSTEM POTASSIUM UPTAKE PROTEIN"/>
    <property type="match status" value="1"/>
</dbReference>
<gene>
    <name evidence="5" type="ORF">JMJ54_08325</name>
</gene>
<dbReference type="InterPro" id="IPR050641">
    <property type="entry name" value="RIFMO-like"/>
</dbReference>